<dbReference type="AlphaFoldDB" id="A0A0M4QEA9"/>
<evidence type="ECO:0000313" key="2">
    <source>
        <dbReference type="Proteomes" id="UP000062833"/>
    </source>
</evidence>
<dbReference type="KEGG" id="aaq:AOC05_03115"/>
<reference evidence="2" key="1">
    <citation type="submission" date="2015-09" db="EMBL/GenBank/DDBJ databases">
        <title>Complete genome of Arthrobacter alpinus strain R3.8.</title>
        <authorList>
            <person name="See-Too W.S."/>
            <person name="Chan K.G."/>
        </authorList>
    </citation>
    <scope>NUCLEOTIDE SEQUENCE [LARGE SCALE GENOMIC DNA]</scope>
    <source>
        <strain evidence="2">R3.8</strain>
    </source>
</reference>
<evidence type="ECO:0000313" key="1">
    <source>
        <dbReference type="EMBL" id="ALE91567.1"/>
    </source>
</evidence>
<sequence>MSSVIALVEILVVLVGGVLCAGGAVVVGVAAFVLGGVHVVAGGVEGDALVEADGPVALVCEGVVGAAEWCGVVDVVFPAFVPGDDVVGFGPGSGFGAVGEGAAEVAGEQDFALCGGEEALGAADVEDLAAVAEDGAGDVGVAEGFGEGC</sequence>
<protein>
    <submittedName>
        <fullName evidence="1">Uncharacterized protein</fullName>
    </submittedName>
</protein>
<organism evidence="1 2">
    <name type="scientific">Arthrobacter alpinus</name>
    <dbReference type="NCBI Taxonomy" id="656366"/>
    <lineage>
        <taxon>Bacteria</taxon>
        <taxon>Bacillati</taxon>
        <taxon>Actinomycetota</taxon>
        <taxon>Actinomycetes</taxon>
        <taxon>Micrococcales</taxon>
        <taxon>Micrococcaceae</taxon>
        <taxon>Arthrobacter</taxon>
    </lineage>
</organism>
<proteinExistence type="predicted"/>
<keyword evidence="2" id="KW-1185">Reference proteome</keyword>
<accession>A0A0M4QEA9</accession>
<name>A0A0M4QEA9_9MICC</name>
<dbReference type="PATRIC" id="fig|656366.3.peg.686"/>
<gene>
    <name evidence="1" type="ORF">AOC05_03115</name>
</gene>
<dbReference type="EMBL" id="CP012677">
    <property type="protein sequence ID" value="ALE91567.1"/>
    <property type="molecule type" value="Genomic_DNA"/>
</dbReference>
<dbReference type="Proteomes" id="UP000062833">
    <property type="component" value="Chromosome"/>
</dbReference>